<keyword evidence="1" id="KW-0812">Transmembrane</keyword>
<evidence type="ECO:0000313" key="2">
    <source>
        <dbReference type="EMBL" id="BAS67633.1"/>
    </source>
</evidence>
<evidence type="ECO:0000313" key="3">
    <source>
        <dbReference type="Proteomes" id="UP000067399"/>
    </source>
</evidence>
<protein>
    <submittedName>
        <fullName evidence="2">Uncharacterized protein</fullName>
    </submittedName>
</protein>
<keyword evidence="1" id="KW-0472">Membrane</keyword>
<evidence type="ECO:0000256" key="1">
    <source>
        <dbReference type="SAM" id="Phobius"/>
    </source>
</evidence>
<sequence length="174" mass="19881">MNIQLLKLTGINKRKFIVTGKDLSLFGVKIENGFESDGESVPRLFILTLATALLLFVKLPDYLSNSLILFSFFTGISDNMGWFMKPAVVHDYRYGKASTLFGWIPANFEYLSNMLSKVEELVVKNPNEFVFPRKIYHMVLGTIMAIVHFLGVMAFGWIIYYKYLISNKSKGNNE</sequence>
<feature type="transmembrane region" description="Helical" evidence="1">
    <location>
        <begin position="135"/>
        <end position="160"/>
    </location>
</feature>
<accession>A0A0P0URB0</accession>
<dbReference type="Proteomes" id="UP000067399">
    <property type="component" value="Chromosome"/>
</dbReference>
<organism evidence="2 3">
    <name type="scientific">endosymbiont of Bathymodiolus septemdierum str. Myojin knoll</name>
    <dbReference type="NCBI Taxonomy" id="1303921"/>
    <lineage>
        <taxon>Bacteria</taxon>
        <taxon>Pseudomonadati</taxon>
        <taxon>Pseudomonadota</taxon>
        <taxon>Gammaproteobacteria</taxon>
        <taxon>sulfur-oxidizing symbionts</taxon>
    </lineage>
</organism>
<reference evidence="2 3" key="1">
    <citation type="journal article" date="2000" name="Mar. Ecol. Prog. Ser.">
        <title>Phylogenetic characterization of endosymbionts in three hydrothermal vent mussels: influence on host distributions.</title>
        <authorList>
            <person name="Fujiwara Y."/>
            <person name="Takai K."/>
            <person name="Uematsu K."/>
            <person name="Tsuchida S."/>
            <person name="Hunt J.C."/>
            <person name="Hashimoto J."/>
        </authorList>
    </citation>
    <scope>NUCLEOTIDE SEQUENCE [LARGE SCALE GENOMIC DNA]</scope>
    <source>
        <strain evidence="2 3">Myojin Knoll</strain>
    </source>
</reference>
<feature type="transmembrane region" description="Helical" evidence="1">
    <location>
        <begin position="41"/>
        <end position="59"/>
    </location>
</feature>
<dbReference type="EMBL" id="AP013042">
    <property type="protein sequence ID" value="BAS67633.1"/>
    <property type="molecule type" value="Genomic_DNA"/>
</dbReference>
<dbReference type="OrthoDB" id="9858981at2"/>
<reference evidence="2 3" key="2">
    <citation type="journal article" date="2016" name="ISME J.">
        <title>Heterogeneous composition of key metabolic gene clusters in a vent mussel symbiont population.</title>
        <authorList>
            <person name="Ikuta T."/>
            <person name="Takaki Y."/>
            <person name="Nagai Y."/>
            <person name="Shimamura S."/>
            <person name="Tsuda M."/>
            <person name="Kawagucci S."/>
            <person name="Aoki Y."/>
            <person name="Inoue K."/>
            <person name="Teruya M."/>
            <person name="Satou K."/>
            <person name="Teruya K."/>
            <person name="Shimoji M."/>
            <person name="Tamotsu H."/>
            <person name="Hirano T."/>
            <person name="Maruyama T."/>
            <person name="Yoshida T."/>
        </authorList>
    </citation>
    <scope>NUCLEOTIDE SEQUENCE [LARGE SCALE GENOMIC DNA]</scope>
    <source>
        <strain evidence="2 3">Myojin Knoll</strain>
    </source>
</reference>
<keyword evidence="3" id="KW-1185">Reference proteome</keyword>
<dbReference type="KEGG" id="ebh:BSEPE_0630"/>
<dbReference type="AlphaFoldDB" id="A0A0P0URB0"/>
<proteinExistence type="predicted"/>
<keyword evidence="1" id="KW-1133">Transmembrane helix</keyword>
<gene>
    <name evidence="2" type="ORF">BSEPE_0630</name>
</gene>
<dbReference type="STRING" id="1303921.BSEPE_0630"/>
<name>A0A0P0URB0_9GAMM</name>
<dbReference type="RefSeq" id="WP_066044040.1">
    <property type="nucleotide sequence ID" value="NZ_AP013042.1"/>
</dbReference>
<feature type="transmembrane region" description="Helical" evidence="1">
    <location>
        <begin position="66"/>
        <end position="84"/>
    </location>
</feature>